<dbReference type="InterPro" id="IPR018968">
    <property type="entry name" value="Phasin"/>
</dbReference>
<dbReference type="RefSeq" id="WP_114771604.1">
    <property type="nucleotide sequence ID" value="NZ_QQBB01000007.1"/>
</dbReference>
<comment type="caution">
    <text evidence="2">The sequence shown here is derived from an EMBL/GenBank/DDBJ whole genome shotgun (WGS) entry which is preliminary data.</text>
</comment>
<evidence type="ECO:0000259" key="1">
    <source>
        <dbReference type="Pfam" id="PF09361"/>
    </source>
</evidence>
<dbReference type="Pfam" id="PF09361">
    <property type="entry name" value="Phasin_2"/>
    <property type="match status" value="1"/>
</dbReference>
<protein>
    <submittedName>
        <fullName evidence="2">Phasin protein</fullName>
    </submittedName>
</protein>
<evidence type="ECO:0000313" key="3">
    <source>
        <dbReference type="Proteomes" id="UP000254925"/>
    </source>
</evidence>
<dbReference type="Proteomes" id="UP000254925">
    <property type="component" value="Unassembled WGS sequence"/>
</dbReference>
<keyword evidence="3" id="KW-1185">Reference proteome</keyword>
<dbReference type="AlphaFoldDB" id="A0A370HIL9"/>
<reference evidence="2 3" key="1">
    <citation type="submission" date="2018-07" db="EMBL/GenBank/DDBJ databases">
        <title>Genomic Encyclopedia of Type Strains, Phase IV (KMG-IV): sequencing the most valuable type-strain genomes for metagenomic binning, comparative biology and taxonomic classification.</title>
        <authorList>
            <person name="Goeker M."/>
        </authorList>
    </citation>
    <scope>NUCLEOTIDE SEQUENCE [LARGE SCALE GENOMIC DNA]</scope>
    <source>
        <strain evidence="2 3">DSM 14364</strain>
    </source>
</reference>
<dbReference type="EMBL" id="QQBB01000007">
    <property type="protein sequence ID" value="RDI57243.1"/>
    <property type="molecule type" value="Genomic_DNA"/>
</dbReference>
<evidence type="ECO:0000313" key="2">
    <source>
        <dbReference type="EMBL" id="RDI57243.1"/>
    </source>
</evidence>
<gene>
    <name evidence="2" type="ORF">DES45_107160</name>
</gene>
<name>A0A370HIL9_9HYPH</name>
<feature type="domain" description="Phasin" evidence="1">
    <location>
        <begin position="27"/>
        <end position="104"/>
    </location>
</feature>
<proteinExistence type="predicted"/>
<dbReference type="OrthoDB" id="8020456at2"/>
<accession>A0A370HIL9</accession>
<sequence length="112" mass="12469">MATMQSKSAADALRNMSEFAASGQGGRALTNAAETWFNASSECQREMISFMSKRLERDGETLREMVSCKTLGDVAALQSRWIEETVRDYNTEMTKLMGIYAKSADIARTRTP</sequence>
<organism evidence="2 3">
    <name type="scientific">Microvirga subterranea</name>
    <dbReference type="NCBI Taxonomy" id="186651"/>
    <lineage>
        <taxon>Bacteria</taxon>
        <taxon>Pseudomonadati</taxon>
        <taxon>Pseudomonadota</taxon>
        <taxon>Alphaproteobacteria</taxon>
        <taxon>Hyphomicrobiales</taxon>
        <taxon>Methylobacteriaceae</taxon>
        <taxon>Microvirga</taxon>
    </lineage>
</organism>